<evidence type="ECO:0000256" key="3">
    <source>
        <dbReference type="ARBA" id="ARBA00022723"/>
    </source>
</evidence>
<keyword evidence="6" id="KW-0464">Manganese</keyword>
<feature type="domain" description="Glycosyl hydrolase family 4 C-terminal" evidence="10">
    <location>
        <begin position="196"/>
        <end position="405"/>
    </location>
</feature>
<keyword evidence="12" id="KW-1185">Reference proteome</keyword>
<evidence type="ECO:0000256" key="4">
    <source>
        <dbReference type="ARBA" id="ARBA00022801"/>
    </source>
</evidence>
<keyword evidence="5 9" id="KW-0520">NAD</keyword>
<keyword evidence="4 9" id="KW-0378">Hydrolase</keyword>
<keyword evidence="7" id="KW-0119">Carbohydrate metabolism</keyword>
<comment type="similarity">
    <text evidence="2 9">Belongs to the glycosyl hydrolase 4 family.</text>
</comment>
<accession>A0ABZ0RMT1</accession>
<evidence type="ECO:0000256" key="2">
    <source>
        <dbReference type="ARBA" id="ARBA00010141"/>
    </source>
</evidence>
<dbReference type="PANTHER" id="PTHR32092">
    <property type="entry name" value="6-PHOSPHO-BETA-GLUCOSIDASE-RELATED"/>
    <property type="match status" value="1"/>
</dbReference>
<evidence type="ECO:0000256" key="6">
    <source>
        <dbReference type="ARBA" id="ARBA00023211"/>
    </source>
</evidence>
<dbReference type="InterPro" id="IPR053715">
    <property type="entry name" value="GH4_Enzyme_sf"/>
</dbReference>
<dbReference type="EMBL" id="CP138858">
    <property type="protein sequence ID" value="WPJ96456.1"/>
    <property type="molecule type" value="Genomic_DNA"/>
</dbReference>
<evidence type="ECO:0000256" key="5">
    <source>
        <dbReference type="ARBA" id="ARBA00023027"/>
    </source>
</evidence>
<name>A0ABZ0RMT1_9BACT</name>
<dbReference type="SUPFAM" id="SSF51735">
    <property type="entry name" value="NAD(P)-binding Rossmann-fold domains"/>
    <property type="match status" value="1"/>
</dbReference>
<organism evidence="11 12">
    <name type="scientific">Coraliomargarita algicola</name>
    <dbReference type="NCBI Taxonomy" id="3092156"/>
    <lineage>
        <taxon>Bacteria</taxon>
        <taxon>Pseudomonadati</taxon>
        <taxon>Verrucomicrobiota</taxon>
        <taxon>Opitutia</taxon>
        <taxon>Puniceicoccales</taxon>
        <taxon>Coraliomargaritaceae</taxon>
        <taxon>Coraliomargarita</taxon>
    </lineage>
</organism>
<sequence length="718" mass="78430">MSCKITLIGAGSVVFAKTLIGDILQFPELSDATICLMDIDADRLRVADVMMKRVARKLGVKAKIVSTLDRREAIKGAKYVICTVQVGGYKPSTVVDFEIPKKYGLRQTIADTLGIGGIFRGLRTIPVLVGIAQEIEQLAHPDCLLLNYTNPMAMNCWAIDEAVGIPHVGLCHSVFGTARMLASHAKLRYDDVSYLVAGVNHMAFFLKFQYKGQDAYPLLFKALKDPSRNYELVRYEMMRRLGYFVTESSEHQAEYVPHFIHFGEEVVDRYKIPLDEYIRRCEAIMSSWKDTEAKLIGEDGDIEVKEQSHEYGSFIIHSKETNTPRTVYGNVPNRGIIDNLQDGCCVEVPCLVDGTGLSPVKIGELPPQLAAICMTNVNVQRLTVTAALSGQRESIYHAAMADPHTAATLPLDKIWAMCDELIEQHQKDGYLGDFESVIPGTGRAFAGVGDRVIVSAKASGAQLDVAGSALQLEINVENPNPEATQVTLQIVPASAAVVLEKTEVRIEVPAESTQSLVVNGTLKTAITEPTDIDLTTDAEGLLLIGATLIPRDRIEVQEDGYSHFEMSLSGFPCATGKMRRKGAQLELEIEVQDSNPKSCLDRPLQGSFVQLFFSQLDGGPIMGLQVLPNVGADCKLEVFGGRKLIEQTDYQYSQTNLSYTLKAVIPLADLEIPTSGPFLLDAHASLEALGDAHSGGKASLSGESQPQESSDRAFILNC</sequence>
<proteinExistence type="inferred from homology"/>
<reference evidence="11 12" key="1">
    <citation type="submission" date="2023-11" db="EMBL/GenBank/DDBJ databases">
        <title>Coraliomargarita sp. nov., isolated from marine algae.</title>
        <authorList>
            <person name="Lee J.K."/>
            <person name="Baek J.H."/>
            <person name="Kim J.M."/>
            <person name="Choi D.G."/>
            <person name="Jeon C.O."/>
        </authorList>
    </citation>
    <scope>NUCLEOTIDE SEQUENCE [LARGE SCALE GENOMIC DNA]</scope>
    <source>
        <strain evidence="11 12">J2-16</strain>
    </source>
</reference>
<comment type="cofactor">
    <cofactor evidence="1">
        <name>Mn(2+)</name>
        <dbReference type="ChEBI" id="CHEBI:29035"/>
    </cofactor>
</comment>
<keyword evidence="3" id="KW-0479">Metal-binding</keyword>
<dbReference type="InterPro" id="IPR015955">
    <property type="entry name" value="Lactate_DH/Glyco_Ohase_4_C"/>
</dbReference>
<gene>
    <name evidence="11" type="ORF">SH580_01910</name>
</gene>
<evidence type="ECO:0000256" key="9">
    <source>
        <dbReference type="RuleBase" id="RU361152"/>
    </source>
</evidence>
<evidence type="ECO:0000256" key="1">
    <source>
        <dbReference type="ARBA" id="ARBA00001936"/>
    </source>
</evidence>
<comment type="cofactor">
    <cofactor evidence="9">
        <name>NAD(+)</name>
        <dbReference type="ChEBI" id="CHEBI:57540"/>
    </cofactor>
    <text evidence="9">Binds 1 NAD(+) per subunit.</text>
</comment>
<dbReference type="SUPFAM" id="SSF56327">
    <property type="entry name" value="LDH C-terminal domain-like"/>
    <property type="match status" value="1"/>
</dbReference>
<dbReference type="InterPro" id="IPR022616">
    <property type="entry name" value="Glyco_hydro_4_C"/>
</dbReference>
<dbReference type="Pfam" id="PF02056">
    <property type="entry name" value="Glyco_hydro_4"/>
    <property type="match status" value="1"/>
</dbReference>
<keyword evidence="8 9" id="KW-0326">Glycosidase</keyword>
<evidence type="ECO:0000313" key="11">
    <source>
        <dbReference type="EMBL" id="WPJ96456.1"/>
    </source>
</evidence>
<evidence type="ECO:0000313" key="12">
    <source>
        <dbReference type="Proteomes" id="UP001324993"/>
    </source>
</evidence>
<dbReference type="Pfam" id="PF11975">
    <property type="entry name" value="Glyco_hydro_4C"/>
    <property type="match status" value="1"/>
</dbReference>
<dbReference type="PANTHER" id="PTHR32092:SF6">
    <property type="entry name" value="ALPHA-GALACTOSIDASE"/>
    <property type="match status" value="1"/>
</dbReference>
<dbReference type="PRINTS" id="PR00732">
    <property type="entry name" value="GLHYDRLASE4"/>
</dbReference>
<dbReference type="InterPro" id="IPR036291">
    <property type="entry name" value="NAD(P)-bd_dom_sf"/>
</dbReference>
<evidence type="ECO:0000256" key="7">
    <source>
        <dbReference type="ARBA" id="ARBA00023277"/>
    </source>
</evidence>
<dbReference type="NCBIfam" id="NF011657">
    <property type="entry name" value="PRK15076.1"/>
    <property type="match status" value="1"/>
</dbReference>
<evidence type="ECO:0000259" key="10">
    <source>
        <dbReference type="Pfam" id="PF11975"/>
    </source>
</evidence>
<evidence type="ECO:0000256" key="8">
    <source>
        <dbReference type="ARBA" id="ARBA00023295"/>
    </source>
</evidence>
<dbReference type="Proteomes" id="UP001324993">
    <property type="component" value="Chromosome"/>
</dbReference>
<protein>
    <submittedName>
        <fullName evidence="11">Alpha-glucosidase/alpha-galactosidase</fullName>
    </submittedName>
</protein>
<dbReference type="Gene3D" id="3.90.1820.10">
    <property type="entry name" value="AglA-like glucosidase"/>
    <property type="match status" value="1"/>
</dbReference>
<dbReference type="InterPro" id="IPR001088">
    <property type="entry name" value="Glyco_hydro_4"/>
</dbReference>
<dbReference type="RefSeq" id="WP_319833315.1">
    <property type="nucleotide sequence ID" value="NZ_CP138858.1"/>
</dbReference>
<dbReference type="CDD" id="cd05297">
    <property type="entry name" value="GH4_alpha_glucosidase_galactosidase"/>
    <property type="match status" value="1"/>
</dbReference>